<evidence type="ECO:0000256" key="4">
    <source>
        <dbReference type="ARBA" id="ARBA00022527"/>
    </source>
</evidence>
<dbReference type="EC" id="2.7.11.1" evidence="2"/>
<keyword evidence="4" id="KW-0723">Serine/threonine-protein kinase</keyword>
<keyword evidence="6" id="KW-0808">Transferase</keyword>
<dbReference type="InterPro" id="IPR011009">
    <property type="entry name" value="Kinase-like_dom_sf"/>
</dbReference>
<dbReference type="PROSITE" id="PS00108">
    <property type="entry name" value="PROTEIN_KINASE_ST"/>
    <property type="match status" value="1"/>
</dbReference>
<dbReference type="Gene3D" id="3.40.50.620">
    <property type="entry name" value="HUPs"/>
    <property type="match status" value="1"/>
</dbReference>
<dbReference type="PROSITE" id="PS00107">
    <property type="entry name" value="PROTEIN_KINASE_ATP"/>
    <property type="match status" value="1"/>
</dbReference>
<dbReference type="EMBL" id="JBHFFA010000001">
    <property type="protein sequence ID" value="KAL2651054.1"/>
    <property type="molecule type" value="Genomic_DNA"/>
</dbReference>
<dbReference type="Gene3D" id="3.30.200.20">
    <property type="entry name" value="Phosphorylase Kinase, domain 1"/>
    <property type="match status" value="1"/>
</dbReference>
<evidence type="ECO:0000256" key="5">
    <source>
        <dbReference type="ARBA" id="ARBA00022553"/>
    </source>
</evidence>
<comment type="subunit">
    <text evidence="12">Interacts with ARAC5 and ARAC10.</text>
</comment>
<keyword evidence="5" id="KW-0597">Phosphoprotein</keyword>
<evidence type="ECO:0000313" key="17">
    <source>
        <dbReference type="Proteomes" id="UP001605036"/>
    </source>
</evidence>
<comment type="catalytic activity">
    <reaction evidence="11">
        <text>L-seryl-[protein] + ATP = O-phospho-L-seryl-[protein] + ADP + H(+)</text>
        <dbReference type="Rhea" id="RHEA:17989"/>
        <dbReference type="Rhea" id="RHEA-COMP:9863"/>
        <dbReference type="Rhea" id="RHEA-COMP:11604"/>
        <dbReference type="ChEBI" id="CHEBI:15378"/>
        <dbReference type="ChEBI" id="CHEBI:29999"/>
        <dbReference type="ChEBI" id="CHEBI:30616"/>
        <dbReference type="ChEBI" id="CHEBI:83421"/>
        <dbReference type="ChEBI" id="CHEBI:456216"/>
        <dbReference type="EC" id="2.7.11.1"/>
    </reaction>
</comment>
<reference evidence="16 17" key="1">
    <citation type="submission" date="2024-09" db="EMBL/GenBank/DDBJ databases">
        <title>Chromosome-scale assembly of Riccia fluitans.</title>
        <authorList>
            <person name="Paukszto L."/>
            <person name="Sawicki J."/>
            <person name="Karawczyk K."/>
            <person name="Piernik-Szablinska J."/>
            <person name="Szczecinska M."/>
            <person name="Mazdziarz M."/>
        </authorList>
    </citation>
    <scope>NUCLEOTIDE SEQUENCE [LARGE SCALE GENOMIC DNA]</scope>
    <source>
        <strain evidence="16">Rf_01</strain>
        <tissue evidence="16">Aerial parts of the thallus</tissue>
    </source>
</reference>
<accession>A0ABD1ZLE1</accession>
<dbReference type="InterPro" id="IPR006016">
    <property type="entry name" value="UspA"/>
</dbReference>
<evidence type="ECO:0000256" key="11">
    <source>
        <dbReference type="ARBA" id="ARBA00048679"/>
    </source>
</evidence>
<keyword evidence="9 13" id="KW-0067">ATP-binding</keyword>
<dbReference type="GO" id="GO:0004674">
    <property type="term" value="F:protein serine/threonine kinase activity"/>
    <property type="evidence" value="ECO:0007669"/>
    <property type="project" value="UniProtKB-KW"/>
</dbReference>
<dbReference type="PANTHER" id="PTHR47987">
    <property type="entry name" value="OS08G0249100 PROTEIN"/>
    <property type="match status" value="1"/>
</dbReference>
<feature type="compositionally biased region" description="Low complexity" evidence="14">
    <location>
        <begin position="303"/>
        <end position="331"/>
    </location>
</feature>
<dbReference type="InterPro" id="IPR001245">
    <property type="entry name" value="Ser-Thr/Tyr_kinase_cat_dom"/>
</dbReference>
<dbReference type="PANTHER" id="PTHR47987:SF13">
    <property type="entry name" value="RECEPTOR-LIKE CYTOSOLIC SERINE_THREONINE-PROTEIN KINASE RBK2"/>
    <property type="match status" value="1"/>
</dbReference>
<dbReference type="InterPro" id="IPR008271">
    <property type="entry name" value="Ser/Thr_kinase_AS"/>
</dbReference>
<keyword evidence="7 13" id="KW-0547">Nucleotide-binding</keyword>
<evidence type="ECO:0000256" key="7">
    <source>
        <dbReference type="ARBA" id="ARBA00022741"/>
    </source>
</evidence>
<keyword evidence="3" id="KW-0963">Cytoplasm</keyword>
<dbReference type="InterPro" id="IPR046958">
    <property type="entry name" value="RBK1/2/STUNTED"/>
</dbReference>
<comment type="caution">
    <text evidence="16">The sequence shown here is derived from an EMBL/GenBank/DDBJ whole genome shotgun (WGS) entry which is preliminary data.</text>
</comment>
<comment type="catalytic activity">
    <reaction evidence="10">
        <text>L-threonyl-[protein] + ATP = O-phospho-L-threonyl-[protein] + ADP + H(+)</text>
        <dbReference type="Rhea" id="RHEA:46608"/>
        <dbReference type="Rhea" id="RHEA-COMP:11060"/>
        <dbReference type="Rhea" id="RHEA-COMP:11605"/>
        <dbReference type="ChEBI" id="CHEBI:15378"/>
        <dbReference type="ChEBI" id="CHEBI:30013"/>
        <dbReference type="ChEBI" id="CHEBI:30616"/>
        <dbReference type="ChEBI" id="CHEBI:61977"/>
        <dbReference type="ChEBI" id="CHEBI:456216"/>
        <dbReference type="EC" id="2.7.11.1"/>
    </reaction>
</comment>
<dbReference type="InterPro" id="IPR014729">
    <property type="entry name" value="Rossmann-like_a/b/a_fold"/>
</dbReference>
<dbReference type="Pfam" id="PF07714">
    <property type="entry name" value="PK_Tyr_Ser-Thr"/>
    <property type="match status" value="1"/>
</dbReference>
<dbReference type="PROSITE" id="PS50011">
    <property type="entry name" value="PROTEIN_KINASE_DOM"/>
    <property type="match status" value="1"/>
</dbReference>
<evidence type="ECO:0000256" key="14">
    <source>
        <dbReference type="SAM" id="MobiDB-lite"/>
    </source>
</evidence>
<gene>
    <name evidence="16" type="ORF">R1flu_019182</name>
</gene>
<dbReference type="SMART" id="SM00220">
    <property type="entry name" value="S_TKc"/>
    <property type="match status" value="1"/>
</dbReference>
<dbReference type="GO" id="GO:0051020">
    <property type="term" value="F:GTPase binding"/>
    <property type="evidence" value="ECO:0007669"/>
    <property type="project" value="UniProtKB-ARBA"/>
</dbReference>
<dbReference type="Gene3D" id="1.10.510.10">
    <property type="entry name" value="Transferase(Phosphotransferase) domain 1"/>
    <property type="match status" value="1"/>
</dbReference>
<evidence type="ECO:0000313" key="16">
    <source>
        <dbReference type="EMBL" id="KAL2651054.1"/>
    </source>
</evidence>
<evidence type="ECO:0000256" key="2">
    <source>
        <dbReference type="ARBA" id="ARBA00012513"/>
    </source>
</evidence>
<feature type="region of interest" description="Disordered" evidence="14">
    <location>
        <begin position="237"/>
        <end position="257"/>
    </location>
</feature>
<dbReference type="SUPFAM" id="SSF56112">
    <property type="entry name" value="Protein kinase-like (PK-like)"/>
    <property type="match status" value="1"/>
</dbReference>
<dbReference type="GO" id="GO:0005524">
    <property type="term" value="F:ATP binding"/>
    <property type="evidence" value="ECO:0007669"/>
    <property type="project" value="UniProtKB-UniRule"/>
</dbReference>
<evidence type="ECO:0000256" key="12">
    <source>
        <dbReference type="ARBA" id="ARBA00063228"/>
    </source>
</evidence>
<evidence type="ECO:0000256" key="3">
    <source>
        <dbReference type="ARBA" id="ARBA00022490"/>
    </source>
</evidence>
<evidence type="ECO:0000259" key="15">
    <source>
        <dbReference type="PROSITE" id="PS50011"/>
    </source>
</evidence>
<dbReference type="SUPFAM" id="SSF52402">
    <property type="entry name" value="Adenine nucleotide alpha hydrolases-like"/>
    <property type="match status" value="1"/>
</dbReference>
<sequence length="751" mass="82552">MQSPETIVIGVSLGPESQDLLVWACNTAAQNGDHLIALHVIEHSVIVVKELEGDALEKYKSSVSSRLTLLFDPLRELCKSKELTTQVRVVCGENRPRVLVEEAAGLGGTLLVLSTSGRRVAPWRIQGTASYCSRHAAPGCSVVVVSNKKILLYKEHRSKSSYDGSTSLLSEDAQELLTKSRYKGSEAPFCAPASKPSSKHSSKQTSPVKSSIYEPARESFGTSRLFRDASPAKCSLAESGRESLGSSKLQPKDAGSTRCTMFDVGRDSIDRACAISGCEEHAEMYSPRNVLDGPGSFNDSCTSSPSGSYNPGGYSPSNARKSLLSPLSSSSEDARHSVSDRQQKPCLTLWKNMSMRRWHTFPATNQKAPKRSPSNFLATSVLKLCNGPTPLSPCPSMDRDQAGALLCSAFTDKPHWKFFTYEELAAATDNFSPDNIVGKGGYAEVYRGTLPDGSSIAVKKLTKGNTEEEKETFFLTELGIVSHVSHPNTTEIVGFCIEGGLHLVFHFYHHGSLAAYLYGGQSKPLDWRVRFKVAVGVARGLHYLHRQCPRRIIHRDIKASNILLGEDLEPQISDFGLAKWLPELWTHHTVTPVEGTFGYLAPEYFMHGYVDEKTDVFAFGVLLLELITGRRSINAAQESLVLWARPLLDSENVQELVDPKLAGAYNHEELHRVVLAATLCIRQSAVWRPCMSQVLSLLVDGELEVDRPDAVDFLARKSTECCGDSSRFGDNYSSDNYSSDLHRHRALALEF</sequence>
<name>A0ABD1ZLE1_9MARC</name>
<proteinExistence type="predicted"/>
<dbReference type="GO" id="GO:0005737">
    <property type="term" value="C:cytoplasm"/>
    <property type="evidence" value="ECO:0007669"/>
    <property type="project" value="UniProtKB-SubCell"/>
</dbReference>
<keyword evidence="8" id="KW-0418">Kinase</keyword>
<evidence type="ECO:0000256" key="9">
    <source>
        <dbReference type="ARBA" id="ARBA00022840"/>
    </source>
</evidence>
<keyword evidence="17" id="KW-1185">Reference proteome</keyword>
<evidence type="ECO:0000256" key="10">
    <source>
        <dbReference type="ARBA" id="ARBA00047899"/>
    </source>
</evidence>
<feature type="region of interest" description="Disordered" evidence="14">
    <location>
        <begin position="189"/>
        <end position="214"/>
    </location>
</feature>
<evidence type="ECO:0000256" key="8">
    <source>
        <dbReference type="ARBA" id="ARBA00022777"/>
    </source>
</evidence>
<feature type="binding site" evidence="13">
    <location>
        <position position="460"/>
    </location>
    <ligand>
        <name>ATP</name>
        <dbReference type="ChEBI" id="CHEBI:30616"/>
    </ligand>
</feature>
<dbReference type="FunFam" id="1.10.510.10:FF:000335">
    <property type="entry name" value="receptor-like cytosolic serine/threonine-protein kinase RBK2"/>
    <property type="match status" value="1"/>
</dbReference>
<evidence type="ECO:0000256" key="13">
    <source>
        <dbReference type="PROSITE-ProRule" id="PRU10141"/>
    </source>
</evidence>
<evidence type="ECO:0000256" key="1">
    <source>
        <dbReference type="ARBA" id="ARBA00004496"/>
    </source>
</evidence>
<dbReference type="AlphaFoldDB" id="A0ABD1ZLE1"/>
<evidence type="ECO:0000256" key="6">
    <source>
        <dbReference type="ARBA" id="ARBA00022679"/>
    </source>
</evidence>
<dbReference type="FunFam" id="3.30.200.20:FF:000389">
    <property type="entry name" value="Receptor-like cytosolic serine/threonine-protein kinase RBK1"/>
    <property type="match status" value="1"/>
</dbReference>
<dbReference type="InterPro" id="IPR000719">
    <property type="entry name" value="Prot_kinase_dom"/>
</dbReference>
<protein>
    <recommendedName>
        <fullName evidence="2">non-specific serine/threonine protein kinase</fullName>
        <ecNumber evidence="2">2.7.11.1</ecNumber>
    </recommendedName>
</protein>
<feature type="region of interest" description="Disordered" evidence="14">
    <location>
        <begin position="296"/>
        <end position="340"/>
    </location>
</feature>
<dbReference type="Pfam" id="PF00582">
    <property type="entry name" value="Usp"/>
    <property type="match status" value="1"/>
</dbReference>
<dbReference type="CDD" id="cd00293">
    <property type="entry name" value="USP-like"/>
    <property type="match status" value="1"/>
</dbReference>
<dbReference type="Proteomes" id="UP001605036">
    <property type="component" value="Unassembled WGS sequence"/>
</dbReference>
<organism evidence="16 17">
    <name type="scientific">Riccia fluitans</name>
    <dbReference type="NCBI Taxonomy" id="41844"/>
    <lineage>
        <taxon>Eukaryota</taxon>
        <taxon>Viridiplantae</taxon>
        <taxon>Streptophyta</taxon>
        <taxon>Embryophyta</taxon>
        <taxon>Marchantiophyta</taxon>
        <taxon>Marchantiopsida</taxon>
        <taxon>Marchantiidae</taxon>
        <taxon>Marchantiales</taxon>
        <taxon>Ricciaceae</taxon>
        <taxon>Riccia</taxon>
    </lineage>
</organism>
<feature type="domain" description="Protein kinase" evidence="15">
    <location>
        <begin position="431"/>
        <end position="703"/>
    </location>
</feature>
<comment type="subcellular location">
    <subcellularLocation>
        <location evidence="1">Cytoplasm</location>
    </subcellularLocation>
</comment>
<dbReference type="InterPro" id="IPR017441">
    <property type="entry name" value="Protein_kinase_ATP_BS"/>
</dbReference>